<proteinExistence type="predicted"/>
<protein>
    <submittedName>
        <fullName evidence="1">Uncharacterized protein</fullName>
    </submittedName>
</protein>
<reference evidence="1 2" key="1">
    <citation type="journal article" date="2020" name="Phytopathology">
        <title>Genome Sequence Resources of Colletotrichum truncatum, C. plurivorum, C. musicola, and C. sojae: Four Species Pathogenic to Soybean (Glycine max).</title>
        <authorList>
            <person name="Rogerio F."/>
            <person name="Boufleur T.R."/>
            <person name="Ciampi-Guillardi M."/>
            <person name="Sukno S.A."/>
            <person name="Thon M.R."/>
            <person name="Massola Junior N.S."/>
            <person name="Baroncelli R."/>
        </authorList>
    </citation>
    <scope>NUCLEOTIDE SEQUENCE [LARGE SCALE GENOMIC DNA]</scope>
    <source>
        <strain evidence="1 2">CMES1059</strain>
    </source>
</reference>
<accession>A0ACC3ZK18</accession>
<evidence type="ECO:0000313" key="1">
    <source>
        <dbReference type="EMBL" id="KAL0944400.1"/>
    </source>
</evidence>
<organism evidence="1 2">
    <name type="scientific">Colletotrichum truncatum</name>
    <name type="common">Anthracnose fungus</name>
    <name type="synonym">Colletotrichum capsici</name>
    <dbReference type="NCBI Taxonomy" id="5467"/>
    <lineage>
        <taxon>Eukaryota</taxon>
        <taxon>Fungi</taxon>
        <taxon>Dikarya</taxon>
        <taxon>Ascomycota</taxon>
        <taxon>Pezizomycotina</taxon>
        <taxon>Sordariomycetes</taxon>
        <taxon>Hypocreomycetidae</taxon>
        <taxon>Glomerellales</taxon>
        <taxon>Glomerellaceae</taxon>
        <taxon>Colletotrichum</taxon>
        <taxon>Colletotrichum truncatum species complex</taxon>
    </lineage>
</organism>
<comment type="caution">
    <text evidence="1">The sequence shown here is derived from an EMBL/GenBank/DDBJ whole genome shotgun (WGS) entry which is preliminary data.</text>
</comment>
<evidence type="ECO:0000313" key="2">
    <source>
        <dbReference type="Proteomes" id="UP000805649"/>
    </source>
</evidence>
<dbReference type="EMBL" id="VUJX02000001">
    <property type="protein sequence ID" value="KAL0944400.1"/>
    <property type="molecule type" value="Genomic_DNA"/>
</dbReference>
<gene>
    <name evidence="1" type="ORF">CTRU02_202287</name>
</gene>
<keyword evidence="2" id="KW-1185">Reference proteome</keyword>
<sequence length="262" mass="29047">MCLLSNRRQKNASKHIDRTSTPKQGNGALKNAISLPIPKSLSWVMSNEAKTSPKFGARWFGKAPWYRKDSGDTIDSVSSSIREVLAGRTPPVTPNPEDFFSRQLEYSTSPYPAGEATRVRTPPVHKNAVDGTPRSFFSDVVPPGVGNDTWNFGHLKSSAEEEQQQNGCKKNVLKNSKEWWEVKRRTRPKKALPGPQAFQFDIPEHLPSSPICPTNILHPSGGKGLCVYHGRRRTSSALRVEQAVGERRQGSEVSITSQNSEV</sequence>
<name>A0ACC3ZK18_COLTU</name>
<dbReference type="Proteomes" id="UP000805649">
    <property type="component" value="Unassembled WGS sequence"/>
</dbReference>